<dbReference type="GO" id="GO:0005634">
    <property type="term" value="C:nucleus"/>
    <property type="evidence" value="ECO:0007669"/>
    <property type="project" value="TreeGrafter"/>
</dbReference>
<dbReference type="InterPro" id="IPR052717">
    <property type="entry name" value="Vacuolar_transposase_reg"/>
</dbReference>
<protein>
    <recommendedName>
        <fullName evidence="4">Replication protein</fullName>
    </recommendedName>
</protein>
<dbReference type="Proteomes" id="UP000559256">
    <property type="component" value="Unassembled WGS sequence"/>
</dbReference>
<evidence type="ECO:0000256" key="1">
    <source>
        <dbReference type="SAM" id="MobiDB-lite"/>
    </source>
</evidence>
<proteinExistence type="predicted"/>
<evidence type="ECO:0008006" key="4">
    <source>
        <dbReference type="Google" id="ProtNLM"/>
    </source>
</evidence>
<dbReference type="SUPFAM" id="SSF53098">
    <property type="entry name" value="Ribonuclease H-like"/>
    <property type="match status" value="1"/>
</dbReference>
<sequence>MIKNVESLISMTFDGWSKKRRKAFESLTIYYIQPADDNPLDWSLHVHLLTFDRRKGRHTGEENGKHLASTIQKYGFADRLKHKEHRTKYVGYKSLSLMHTEPSSSSCIEHTFHLMPSHFIQALQVPSIMAIGQCLHDSEQEELFDDFDNDIDPSQEEEPDDDDDEAVELATSTEWTPGDIVGKILAFVAQVQQCDAAMGYLESLCEKNCGKPLQVATWVRTRWGSLAKCFDRMLEIKQPMNIFCVTADDNANIPLLQGDKRWINFKMSPDEWHVISLCWNVLMVNATRNAILGKEDVATSHWVIPAMYEVKLEWEQFLEDSTYDVIAPAIQAGLNSMYKWYRKVTEDKGVYFICHVLDLCHRLTFLDAAWDQALIDKGLRTMHKVYLEYKDKVNVEKPAESTLKEVQWSSLYSSLDSFMDKLIEERRKQKAAASFSSRAAM</sequence>
<dbReference type="GO" id="GO:0006357">
    <property type="term" value="P:regulation of transcription by RNA polymerase II"/>
    <property type="evidence" value="ECO:0007669"/>
    <property type="project" value="TreeGrafter"/>
</dbReference>
<accession>A0A8H5CSS8</accession>
<evidence type="ECO:0000313" key="3">
    <source>
        <dbReference type="Proteomes" id="UP000559256"/>
    </source>
</evidence>
<comment type="caution">
    <text evidence="2">The sequence shown here is derived from an EMBL/GenBank/DDBJ whole genome shotgun (WGS) entry which is preliminary data.</text>
</comment>
<evidence type="ECO:0000313" key="2">
    <source>
        <dbReference type="EMBL" id="KAF5347190.1"/>
    </source>
</evidence>
<dbReference type="AlphaFoldDB" id="A0A8H5CSS8"/>
<dbReference type="PANTHER" id="PTHR46169:SF29">
    <property type="entry name" value="DNA REPLICATION-RELATED ELEMENT FACTOR, ISOFORM A"/>
    <property type="match status" value="1"/>
</dbReference>
<dbReference type="InterPro" id="IPR012337">
    <property type="entry name" value="RNaseH-like_sf"/>
</dbReference>
<feature type="region of interest" description="Disordered" evidence="1">
    <location>
        <begin position="146"/>
        <end position="165"/>
    </location>
</feature>
<name>A0A8H5CSS8_9AGAR</name>
<dbReference type="EMBL" id="JAACJM010000096">
    <property type="protein sequence ID" value="KAF5347190.1"/>
    <property type="molecule type" value="Genomic_DNA"/>
</dbReference>
<dbReference type="PANTHER" id="PTHR46169">
    <property type="entry name" value="DNA REPLICATION-RELATED ELEMENT FACTOR, ISOFORM A"/>
    <property type="match status" value="1"/>
</dbReference>
<keyword evidence="3" id="KW-1185">Reference proteome</keyword>
<dbReference type="OrthoDB" id="3058553at2759"/>
<gene>
    <name evidence="2" type="ORF">D9758_011073</name>
</gene>
<reference evidence="2 3" key="1">
    <citation type="journal article" date="2020" name="ISME J.">
        <title>Uncovering the hidden diversity of litter-decomposition mechanisms in mushroom-forming fungi.</title>
        <authorList>
            <person name="Floudas D."/>
            <person name="Bentzer J."/>
            <person name="Ahren D."/>
            <person name="Johansson T."/>
            <person name="Persson P."/>
            <person name="Tunlid A."/>
        </authorList>
    </citation>
    <scope>NUCLEOTIDE SEQUENCE [LARGE SCALE GENOMIC DNA]</scope>
    <source>
        <strain evidence="2 3">CBS 291.85</strain>
    </source>
</reference>
<organism evidence="2 3">
    <name type="scientific">Tetrapyrgos nigripes</name>
    <dbReference type="NCBI Taxonomy" id="182062"/>
    <lineage>
        <taxon>Eukaryota</taxon>
        <taxon>Fungi</taxon>
        <taxon>Dikarya</taxon>
        <taxon>Basidiomycota</taxon>
        <taxon>Agaricomycotina</taxon>
        <taxon>Agaricomycetes</taxon>
        <taxon>Agaricomycetidae</taxon>
        <taxon>Agaricales</taxon>
        <taxon>Marasmiineae</taxon>
        <taxon>Marasmiaceae</taxon>
        <taxon>Tetrapyrgos</taxon>
    </lineage>
</organism>